<dbReference type="Pfam" id="PF13419">
    <property type="entry name" value="HAD_2"/>
    <property type="match status" value="1"/>
</dbReference>
<dbReference type="InterPro" id="IPR036412">
    <property type="entry name" value="HAD-like_sf"/>
</dbReference>
<dbReference type="InterPro" id="IPR023198">
    <property type="entry name" value="PGP-like_dom2"/>
</dbReference>
<organism evidence="5 6">
    <name type="scientific">Gemmatimonas groenlandica</name>
    <dbReference type="NCBI Taxonomy" id="2732249"/>
    <lineage>
        <taxon>Bacteria</taxon>
        <taxon>Pseudomonadati</taxon>
        <taxon>Gemmatimonadota</taxon>
        <taxon>Gemmatimonadia</taxon>
        <taxon>Gemmatimonadales</taxon>
        <taxon>Gemmatimonadaceae</taxon>
        <taxon>Gemmatimonas</taxon>
    </lineage>
</organism>
<evidence type="ECO:0000256" key="2">
    <source>
        <dbReference type="ARBA" id="ARBA00004818"/>
    </source>
</evidence>
<dbReference type="PANTHER" id="PTHR43434:SF1">
    <property type="entry name" value="PHOSPHOGLYCOLATE PHOSPHATASE"/>
    <property type="match status" value="1"/>
</dbReference>
<dbReference type="SFLD" id="SFLDG01135">
    <property type="entry name" value="C1.5.6:_HAD__Beta-PGM__Phospha"/>
    <property type="match status" value="1"/>
</dbReference>
<dbReference type="AlphaFoldDB" id="A0A6M4IJ62"/>
<evidence type="ECO:0000256" key="3">
    <source>
        <dbReference type="ARBA" id="ARBA00006171"/>
    </source>
</evidence>
<comment type="catalytic activity">
    <reaction evidence="1">
        <text>2-phosphoglycolate + H2O = glycolate + phosphate</text>
        <dbReference type="Rhea" id="RHEA:14369"/>
        <dbReference type="ChEBI" id="CHEBI:15377"/>
        <dbReference type="ChEBI" id="CHEBI:29805"/>
        <dbReference type="ChEBI" id="CHEBI:43474"/>
        <dbReference type="ChEBI" id="CHEBI:58033"/>
        <dbReference type="EC" id="3.1.3.18"/>
    </reaction>
</comment>
<dbReference type="InterPro" id="IPR041492">
    <property type="entry name" value="HAD_2"/>
</dbReference>
<evidence type="ECO:0000256" key="4">
    <source>
        <dbReference type="ARBA" id="ARBA00013078"/>
    </source>
</evidence>
<comment type="similarity">
    <text evidence="3">Belongs to the HAD-like hydrolase superfamily. CbbY/CbbZ/Gph/YieH family.</text>
</comment>
<sequence length="216" mass="23281">MSRHALLFDLDGTLIDSIGLLLESMRFAFEGRERAPTTEQWVAGIGTPLRTQLAEWCDDGAEVESLVVRYRDYQGIHLPRLTTAYPGVLDTIAWARAQGHGTALVTSKGRGMTARSLEHVGLAGAFDAIVTFEETERHKPLPDPVLLALDRLSLPAAGALFVGDSPHDMHAGRAAGVRTAAALWGPFSRAELAVAAPDYWMNSIIELPAIVASLAI</sequence>
<name>A0A6M4IJ62_9BACT</name>
<dbReference type="KEGG" id="ggr:HKW67_00490"/>
<dbReference type="GO" id="GO:0005829">
    <property type="term" value="C:cytosol"/>
    <property type="evidence" value="ECO:0007669"/>
    <property type="project" value="TreeGrafter"/>
</dbReference>
<comment type="pathway">
    <text evidence="2">Organic acid metabolism; glycolate biosynthesis; glycolate from 2-phosphoglycolate: step 1/1.</text>
</comment>
<dbReference type="Gene3D" id="3.40.50.1000">
    <property type="entry name" value="HAD superfamily/HAD-like"/>
    <property type="match status" value="1"/>
</dbReference>
<dbReference type="SFLD" id="SFLDG01129">
    <property type="entry name" value="C1.5:_HAD__Beta-PGM__Phosphata"/>
    <property type="match status" value="1"/>
</dbReference>
<dbReference type="Proteomes" id="UP000500938">
    <property type="component" value="Chromosome"/>
</dbReference>
<keyword evidence="6" id="KW-1185">Reference proteome</keyword>
<dbReference type="SUPFAM" id="SSF56784">
    <property type="entry name" value="HAD-like"/>
    <property type="match status" value="1"/>
</dbReference>
<evidence type="ECO:0000313" key="6">
    <source>
        <dbReference type="Proteomes" id="UP000500938"/>
    </source>
</evidence>
<evidence type="ECO:0000256" key="1">
    <source>
        <dbReference type="ARBA" id="ARBA00000830"/>
    </source>
</evidence>
<evidence type="ECO:0000313" key="5">
    <source>
        <dbReference type="EMBL" id="QJR34095.1"/>
    </source>
</evidence>
<keyword evidence="5" id="KW-0378">Hydrolase</keyword>
<proteinExistence type="inferred from homology"/>
<dbReference type="Gene3D" id="1.10.150.240">
    <property type="entry name" value="Putative phosphatase, domain 2"/>
    <property type="match status" value="1"/>
</dbReference>
<dbReference type="InterPro" id="IPR006439">
    <property type="entry name" value="HAD-SF_hydro_IA"/>
</dbReference>
<dbReference type="RefSeq" id="WP_171223521.1">
    <property type="nucleotide sequence ID" value="NZ_CP053085.1"/>
</dbReference>
<dbReference type="GO" id="GO:0006281">
    <property type="term" value="P:DNA repair"/>
    <property type="evidence" value="ECO:0007669"/>
    <property type="project" value="TreeGrafter"/>
</dbReference>
<dbReference type="GO" id="GO:0008967">
    <property type="term" value="F:phosphoglycolate phosphatase activity"/>
    <property type="evidence" value="ECO:0007669"/>
    <property type="project" value="UniProtKB-EC"/>
</dbReference>
<protein>
    <recommendedName>
        <fullName evidence="4">phosphoglycolate phosphatase</fullName>
        <ecNumber evidence="4">3.1.3.18</ecNumber>
    </recommendedName>
</protein>
<dbReference type="NCBIfam" id="TIGR01509">
    <property type="entry name" value="HAD-SF-IA-v3"/>
    <property type="match status" value="1"/>
</dbReference>
<dbReference type="SFLD" id="SFLDS00003">
    <property type="entry name" value="Haloacid_Dehalogenase"/>
    <property type="match status" value="1"/>
</dbReference>
<gene>
    <name evidence="5" type="ORF">HKW67_00490</name>
</gene>
<dbReference type="EC" id="3.1.3.18" evidence="4"/>
<dbReference type="InterPro" id="IPR023214">
    <property type="entry name" value="HAD_sf"/>
</dbReference>
<dbReference type="PANTHER" id="PTHR43434">
    <property type="entry name" value="PHOSPHOGLYCOLATE PHOSPHATASE"/>
    <property type="match status" value="1"/>
</dbReference>
<dbReference type="InterPro" id="IPR050155">
    <property type="entry name" value="HAD-like_hydrolase_sf"/>
</dbReference>
<accession>A0A6M4IJ62</accession>
<reference evidence="5 6" key="1">
    <citation type="submission" date="2020-05" db="EMBL/GenBank/DDBJ databases">
        <title>Complete genome sequence of Gemmatimonas greenlandica TET16.</title>
        <authorList>
            <person name="Zeng Y."/>
        </authorList>
    </citation>
    <scope>NUCLEOTIDE SEQUENCE [LARGE SCALE GENOMIC DNA]</scope>
    <source>
        <strain evidence="5 6">TET16</strain>
    </source>
</reference>
<dbReference type="EMBL" id="CP053085">
    <property type="protein sequence ID" value="QJR34095.1"/>
    <property type="molecule type" value="Genomic_DNA"/>
</dbReference>